<organism evidence="2 3">
    <name type="scientific">Lentinula aff. detonsa</name>
    <dbReference type="NCBI Taxonomy" id="2804958"/>
    <lineage>
        <taxon>Eukaryota</taxon>
        <taxon>Fungi</taxon>
        <taxon>Dikarya</taxon>
        <taxon>Basidiomycota</taxon>
        <taxon>Agaricomycotina</taxon>
        <taxon>Agaricomycetes</taxon>
        <taxon>Agaricomycetidae</taxon>
        <taxon>Agaricales</taxon>
        <taxon>Marasmiineae</taxon>
        <taxon>Omphalotaceae</taxon>
        <taxon>Lentinula</taxon>
    </lineage>
</organism>
<name>A0AA38L290_9AGAR</name>
<feature type="compositionally biased region" description="Basic and acidic residues" evidence="1">
    <location>
        <begin position="21"/>
        <end position="34"/>
    </location>
</feature>
<feature type="region of interest" description="Disordered" evidence="1">
    <location>
        <begin position="431"/>
        <end position="475"/>
    </location>
</feature>
<comment type="caution">
    <text evidence="2">The sequence shown here is derived from an EMBL/GenBank/DDBJ whole genome shotgun (WGS) entry which is preliminary data.</text>
</comment>
<dbReference type="InterPro" id="IPR021109">
    <property type="entry name" value="Peptidase_aspartic_dom_sf"/>
</dbReference>
<dbReference type="EMBL" id="MU794300">
    <property type="protein sequence ID" value="KAJ3779725.1"/>
    <property type="molecule type" value="Genomic_DNA"/>
</dbReference>
<accession>A0AA38L290</accession>
<feature type="region of interest" description="Disordered" evidence="1">
    <location>
        <begin position="15"/>
        <end position="51"/>
    </location>
</feature>
<dbReference type="Gene3D" id="2.40.70.10">
    <property type="entry name" value="Acid Proteases"/>
    <property type="match status" value="1"/>
</dbReference>
<gene>
    <name evidence="2" type="ORF">GGU10DRAFT_381888</name>
</gene>
<sequence length="740" mass="82218">MKEWTRPPFLYRTRDSIISGAHREGESSRSEEHSSNIQSLPPKFDPKDEQQLPTFFDGYEKAATAAGLDADDEGKKRGALRYTDAETTRFWHSLPTYVDSTKTWAEFKSEVLDNYPEALLPTIATIEDLNKVIEKYRKAGISNSLDLAQYHRAFHAVSSSLERNGILSAVQVASYYVSPFSDSVRAHLDTRLQVKYPSKTAGQAYTLSELKTAFHFLLSNASTPLQNFSLGDRVSIPVTSMTANVPAKIESSDPTDTLRQEMSSLILLVNKLVSNQSRNLESQSGITTALKTKRDHSCGFCGKTTCDARSVRDCEEMKDWLAKGYLEKDANGFARMRGGISLPDEDRYKRGPLKARFELYWRENPTAKTWMLEPVSSSMPDEYAGVQCSQHTAYTLRGYQGPEMLLAAAMDNPGVNESETDAVKASVLQMETRRSKRNKPNPQFAEIDPAPSAPIPTRPVASTKPPKPIIGKLPANYVPPQERSIGILPKEDSRNFRYHAPIESEAAVSRVIEVGFNSTVSVRHEDLLAIAPDYCRRVKESVTSKRIGIEGNLVNGGEESLLVELPYQNDATFESYFNHFGNAEEGDGFYVAKPAHTIRAINAIIGEKVVHCITDGGCSIVGMSDAVCNALGIAFDPTKKIEIQSANRGVDLTLGLAKDVPFRFGEITVFLQVHIIPSPAYDVLLGRPFEILTQAIFHNFLSGEQHLTLTDPNNHRMVTIPTVKREPPHFHNGEGRDIRN</sequence>
<protein>
    <submittedName>
        <fullName evidence="2">Uncharacterized protein</fullName>
    </submittedName>
</protein>
<evidence type="ECO:0000313" key="3">
    <source>
        <dbReference type="Proteomes" id="UP001163798"/>
    </source>
</evidence>
<dbReference type="Proteomes" id="UP001163798">
    <property type="component" value="Unassembled WGS sequence"/>
</dbReference>
<evidence type="ECO:0000313" key="2">
    <source>
        <dbReference type="EMBL" id="KAJ3779725.1"/>
    </source>
</evidence>
<dbReference type="CDD" id="cd00303">
    <property type="entry name" value="retropepsin_like"/>
    <property type="match status" value="1"/>
</dbReference>
<reference evidence="2" key="1">
    <citation type="submission" date="2022-08" db="EMBL/GenBank/DDBJ databases">
        <authorList>
            <consortium name="DOE Joint Genome Institute"/>
            <person name="Min B."/>
            <person name="Riley R."/>
            <person name="Sierra-Patev S."/>
            <person name="Naranjo-Ortiz M."/>
            <person name="Looney B."/>
            <person name="Konkel Z."/>
            <person name="Slot J.C."/>
            <person name="Sakamoto Y."/>
            <person name="Steenwyk J.L."/>
            <person name="Rokas A."/>
            <person name="Carro J."/>
            <person name="Camarero S."/>
            <person name="Ferreira P."/>
            <person name="Molpeceres G."/>
            <person name="Ruiz-Duenas F.J."/>
            <person name="Serrano A."/>
            <person name="Henrissat B."/>
            <person name="Drula E."/>
            <person name="Hughes K.W."/>
            <person name="Mata J.L."/>
            <person name="Ishikawa N.K."/>
            <person name="Vargas-Isla R."/>
            <person name="Ushijima S."/>
            <person name="Smith C.A."/>
            <person name="Ahrendt S."/>
            <person name="Andreopoulos W."/>
            <person name="He G."/>
            <person name="Labutti K."/>
            <person name="Lipzen A."/>
            <person name="Ng V."/>
            <person name="Sandor L."/>
            <person name="Barry K."/>
            <person name="Martinez A.T."/>
            <person name="Xiao Y."/>
            <person name="Gibbons J.G."/>
            <person name="Terashima K."/>
            <person name="Hibbett D.S."/>
            <person name="Grigoriev I.V."/>
        </authorList>
    </citation>
    <scope>NUCLEOTIDE SEQUENCE</scope>
    <source>
        <strain evidence="2">TFB10291</strain>
    </source>
</reference>
<dbReference type="AlphaFoldDB" id="A0AA38L290"/>
<proteinExistence type="predicted"/>
<keyword evidence="3" id="KW-1185">Reference proteome</keyword>
<evidence type="ECO:0000256" key="1">
    <source>
        <dbReference type="SAM" id="MobiDB-lite"/>
    </source>
</evidence>